<reference evidence="3 4" key="1">
    <citation type="journal article" date="2015" name="Genome Announc.">
        <title>Expanding the biotechnology potential of lactobacilli through comparative genomics of 213 strains and associated genera.</title>
        <authorList>
            <person name="Sun Z."/>
            <person name="Harris H.M."/>
            <person name="McCann A."/>
            <person name="Guo C."/>
            <person name="Argimon S."/>
            <person name="Zhang W."/>
            <person name="Yang X."/>
            <person name="Jeffery I.B."/>
            <person name="Cooney J.C."/>
            <person name="Kagawa T.F."/>
            <person name="Liu W."/>
            <person name="Song Y."/>
            <person name="Salvetti E."/>
            <person name="Wrobel A."/>
            <person name="Rasinkangas P."/>
            <person name="Parkhill J."/>
            <person name="Rea M.C."/>
            <person name="O'Sullivan O."/>
            <person name="Ritari J."/>
            <person name="Douillard F.P."/>
            <person name="Paul Ross R."/>
            <person name="Yang R."/>
            <person name="Briner A.E."/>
            <person name="Felis G.E."/>
            <person name="de Vos W.M."/>
            <person name="Barrangou R."/>
            <person name="Klaenhammer T.R."/>
            <person name="Caufield P.W."/>
            <person name="Cui Y."/>
            <person name="Zhang H."/>
            <person name="O'Toole P.W."/>
        </authorList>
    </citation>
    <scope>NUCLEOTIDE SEQUENCE [LARGE SCALE GENOMIC DNA]</scope>
    <source>
        <strain evidence="1 4">ATCC BAA-66</strain>
        <strain evidence="2 3">DSM 13344</strain>
    </source>
</reference>
<sequence>MMKTATQKKIYQMYDYLGHPIQLQMGVKYKLRIKNGYILALRDGEVPMRVPNLLKQDRYQRHTA</sequence>
<dbReference type="RefSeq" id="WP_057771109.1">
    <property type="nucleotide sequence ID" value="NZ_JQAT01000002.1"/>
</dbReference>
<dbReference type="AlphaFoldDB" id="A0A0R2FMZ7"/>
<gene>
    <name evidence="1" type="ORF">IV38_GL001267</name>
    <name evidence="2" type="ORF">IV40_GL002065</name>
</gene>
<dbReference type="EMBL" id="JQAT01000002">
    <property type="protein sequence ID" value="KRN29051.1"/>
    <property type="molecule type" value="Genomic_DNA"/>
</dbReference>
<organism evidence="1 4">
    <name type="scientific">Lactobacillus selangorensis</name>
    <dbReference type="NCBI Taxonomy" id="81857"/>
    <lineage>
        <taxon>Bacteria</taxon>
        <taxon>Bacillati</taxon>
        <taxon>Bacillota</taxon>
        <taxon>Bacilli</taxon>
        <taxon>Lactobacillales</taxon>
        <taxon>Lactobacillaceae</taxon>
        <taxon>Lactobacillus</taxon>
    </lineage>
</organism>
<protein>
    <submittedName>
        <fullName evidence="1">Uncharacterized protein</fullName>
    </submittedName>
</protein>
<proteinExistence type="predicted"/>
<comment type="caution">
    <text evidence="1">The sequence shown here is derived from an EMBL/GenBank/DDBJ whole genome shotgun (WGS) entry which is preliminary data.</text>
</comment>
<dbReference type="EMBL" id="JQAZ01000009">
    <property type="protein sequence ID" value="KRN30036.1"/>
    <property type="molecule type" value="Genomic_DNA"/>
</dbReference>
<dbReference type="Proteomes" id="UP000051645">
    <property type="component" value="Unassembled WGS sequence"/>
</dbReference>
<evidence type="ECO:0000313" key="1">
    <source>
        <dbReference type="EMBL" id="KRN29051.1"/>
    </source>
</evidence>
<evidence type="ECO:0000313" key="4">
    <source>
        <dbReference type="Proteomes" id="UP000051751"/>
    </source>
</evidence>
<evidence type="ECO:0000313" key="3">
    <source>
        <dbReference type="Proteomes" id="UP000051645"/>
    </source>
</evidence>
<dbReference type="PATRIC" id="fig|81857.3.peg.1273"/>
<evidence type="ECO:0000313" key="2">
    <source>
        <dbReference type="EMBL" id="KRN30036.1"/>
    </source>
</evidence>
<accession>A0A0R2FMZ7</accession>
<dbReference type="Proteomes" id="UP000051751">
    <property type="component" value="Unassembled WGS sequence"/>
</dbReference>
<name>A0A0R2FMZ7_9LACO</name>
<keyword evidence="3" id="KW-1185">Reference proteome</keyword>